<evidence type="ECO:0000256" key="1">
    <source>
        <dbReference type="SAM" id="MobiDB-lite"/>
    </source>
</evidence>
<protein>
    <submittedName>
        <fullName evidence="2">Uncharacterized protein</fullName>
    </submittedName>
</protein>
<dbReference type="AlphaFoldDB" id="A0AAV4SLK0"/>
<proteinExistence type="predicted"/>
<organism evidence="2 3">
    <name type="scientific">Caerostris extrusa</name>
    <name type="common">Bark spider</name>
    <name type="synonym">Caerostris bankana</name>
    <dbReference type="NCBI Taxonomy" id="172846"/>
    <lineage>
        <taxon>Eukaryota</taxon>
        <taxon>Metazoa</taxon>
        <taxon>Ecdysozoa</taxon>
        <taxon>Arthropoda</taxon>
        <taxon>Chelicerata</taxon>
        <taxon>Arachnida</taxon>
        <taxon>Araneae</taxon>
        <taxon>Araneomorphae</taxon>
        <taxon>Entelegynae</taxon>
        <taxon>Araneoidea</taxon>
        <taxon>Araneidae</taxon>
        <taxon>Caerostris</taxon>
    </lineage>
</organism>
<dbReference type="Proteomes" id="UP001054945">
    <property type="component" value="Unassembled WGS sequence"/>
</dbReference>
<name>A0AAV4SLK0_CAEEX</name>
<feature type="region of interest" description="Disordered" evidence="1">
    <location>
        <begin position="1"/>
        <end position="99"/>
    </location>
</feature>
<evidence type="ECO:0000313" key="2">
    <source>
        <dbReference type="EMBL" id="GIY33701.1"/>
    </source>
</evidence>
<dbReference type="EMBL" id="BPLR01009673">
    <property type="protein sequence ID" value="GIY33701.1"/>
    <property type="molecule type" value="Genomic_DNA"/>
</dbReference>
<comment type="caution">
    <text evidence="2">The sequence shown here is derived from an EMBL/GenBank/DDBJ whole genome shotgun (WGS) entry which is preliminary data.</text>
</comment>
<evidence type="ECO:0000313" key="3">
    <source>
        <dbReference type="Proteomes" id="UP001054945"/>
    </source>
</evidence>
<accession>A0AAV4SLK0</accession>
<reference evidence="2 3" key="1">
    <citation type="submission" date="2021-06" db="EMBL/GenBank/DDBJ databases">
        <title>Caerostris extrusa draft genome.</title>
        <authorList>
            <person name="Kono N."/>
            <person name="Arakawa K."/>
        </authorList>
    </citation>
    <scope>NUCLEOTIDE SEQUENCE [LARGE SCALE GENOMIC DNA]</scope>
</reference>
<sequence length="124" mass="13905">MKLTPFSKGSSVPPNERAGLLAGAGCSPAGSTSHIRHTPTNAEKALGGGRVSQEEGASEQTILRDPINTRPPTPQGRKEQDIKKMKKRMKRIQKEEKERDPLKNVLPLKKDRAHWIDFNFYIYI</sequence>
<feature type="compositionally biased region" description="Polar residues" evidence="1">
    <location>
        <begin position="29"/>
        <end position="41"/>
    </location>
</feature>
<gene>
    <name evidence="2" type="ORF">CEXT_556621</name>
</gene>
<keyword evidence="3" id="KW-1185">Reference proteome</keyword>